<feature type="domain" description="Ionotropic glutamate receptor C-terminal" evidence="3">
    <location>
        <begin position="18"/>
        <end position="133"/>
    </location>
</feature>
<dbReference type="Gene3D" id="1.10.287.70">
    <property type="match status" value="1"/>
</dbReference>
<dbReference type="AlphaFoldDB" id="A0A8K0C9U8"/>
<evidence type="ECO:0000256" key="1">
    <source>
        <dbReference type="ARBA" id="ARBA00008685"/>
    </source>
</evidence>
<keyword evidence="2" id="KW-0812">Transmembrane</keyword>
<dbReference type="EMBL" id="VTPC01090440">
    <property type="protein sequence ID" value="KAF2883313.1"/>
    <property type="molecule type" value="Genomic_DNA"/>
</dbReference>
<organism evidence="4 5">
    <name type="scientific">Ignelater luminosus</name>
    <name type="common">Cucubano</name>
    <name type="synonym">Pyrophorus luminosus</name>
    <dbReference type="NCBI Taxonomy" id="2038154"/>
    <lineage>
        <taxon>Eukaryota</taxon>
        <taxon>Metazoa</taxon>
        <taxon>Ecdysozoa</taxon>
        <taxon>Arthropoda</taxon>
        <taxon>Hexapoda</taxon>
        <taxon>Insecta</taxon>
        <taxon>Pterygota</taxon>
        <taxon>Neoptera</taxon>
        <taxon>Endopterygota</taxon>
        <taxon>Coleoptera</taxon>
        <taxon>Polyphaga</taxon>
        <taxon>Elateriformia</taxon>
        <taxon>Elateroidea</taxon>
        <taxon>Elateridae</taxon>
        <taxon>Agrypninae</taxon>
        <taxon>Pyrophorini</taxon>
        <taxon>Ignelater</taxon>
    </lineage>
</organism>
<evidence type="ECO:0000313" key="5">
    <source>
        <dbReference type="Proteomes" id="UP000801492"/>
    </source>
</evidence>
<keyword evidence="2" id="KW-1133">Transmembrane helix</keyword>
<dbReference type="GO" id="GO:0015276">
    <property type="term" value="F:ligand-gated monoatomic ion channel activity"/>
    <property type="evidence" value="ECO:0007669"/>
    <property type="project" value="InterPro"/>
</dbReference>
<protein>
    <recommendedName>
        <fullName evidence="3">Ionotropic glutamate receptor C-terminal domain-containing protein</fullName>
    </recommendedName>
</protein>
<keyword evidence="2" id="KW-0472">Membrane</keyword>
<comment type="similarity">
    <text evidence="1">Belongs to the glutamate-gated ion channel (TC 1.A.10.1) family.</text>
</comment>
<feature type="non-terminal residue" evidence="4">
    <location>
        <position position="134"/>
    </location>
</feature>
<gene>
    <name evidence="4" type="ORF">ILUMI_22873</name>
</gene>
<evidence type="ECO:0000256" key="2">
    <source>
        <dbReference type="SAM" id="Phobius"/>
    </source>
</evidence>
<comment type="caution">
    <text evidence="4">The sequence shown here is derived from an EMBL/GenBank/DDBJ whole genome shotgun (WGS) entry which is preliminary data.</text>
</comment>
<sequence length="134" mass="15867">ASSGNPNKLFSFLNPLAAEIWIYMLVAYVLVSITIWIVARFSPREWKEPKLCDDCLFEKYERLYWHEGHECFHFFEIENNTCEKNLHESDEVMTDDELESNNPEWFENDFTLANSFWFAIGTLMQQGSDLNPKK</sequence>
<feature type="transmembrane region" description="Helical" evidence="2">
    <location>
        <begin position="20"/>
        <end position="39"/>
    </location>
</feature>
<evidence type="ECO:0000313" key="4">
    <source>
        <dbReference type="EMBL" id="KAF2883313.1"/>
    </source>
</evidence>
<reference evidence="4" key="1">
    <citation type="submission" date="2019-08" db="EMBL/GenBank/DDBJ databases">
        <title>The genome of the North American firefly Photinus pyralis.</title>
        <authorList>
            <consortium name="Photinus pyralis genome working group"/>
            <person name="Fallon T.R."/>
            <person name="Sander Lower S.E."/>
            <person name="Weng J.-K."/>
        </authorList>
    </citation>
    <scope>NUCLEOTIDE SEQUENCE</scope>
    <source>
        <strain evidence="4">TRF0915ILg1</strain>
        <tissue evidence="4">Whole body</tissue>
    </source>
</reference>
<feature type="non-terminal residue" evidence="4">
    <location>
        <position position="1"/>
    </location>
</feature>
<dbReference type="Pfam" id="PF00060">
    <property type="entry name" value="Lig_chan"/>
    <property type="match status" value="1"/>
</dbReference>
<evidence type="ECO:0000259" key="3">
    <source>
        <dbReference type="Pfam" id="PF00060"/>
    </source>
</evidence>
<accession>A0A8K0C9U8</accession>
<name>A0A8K0C9U8_IGNLU</name>
<dbReference type="GO" id="GO:0016020">
    <property type="term" value="C:membrane"/>
    <property type="evidence" value="ECO:0007669"/>
    <property type="project" value="InterPro"/>
</dbReference>
<dbReference type="OrthoDB" id="6736202at2759"/>
<keyword evidence="5" id="KW-1185">Reference proteome</keyword>
<dbReference type="Proteomes" id="UP000801492">
    <property type="component" value="Unassembled WGS sequence"/>
</dbReference>
<dbReference type="InterPro" id="IPR001320">
    <property type="entry name" value="Iontro_rcpt_C"/>
</dbReference>
<proteinExistence type="inferred from homology"/>